<protein>
    <submittedName>
        <fullName evidence="1">Uncharacterized protein</fullName>
    </submittedName>
</protein>
<dbReference type="AlphaFoldDB" id="A0A0L0N0B4"/>
<sequence>MLQPEHIRLKWPDACTGQKWRSGSCPVRRSSTIRRSFLNSFQVGLLLFCTSATIENFQIQYNNLYKLRRPSSKTQQQNVSLQLCHLRLQRLQKLLLRQLRPLNRDAAAFSDADSIYGNQVLKAAVQ</sequence>
<accession>A0A0L0N0B4</accession>
<name>A0A0L0N0B4_TOLOC</name>
<gene>
    <name evidence="1" type="ORF">TOPH_08127</name>
</gene>
<evidence type="ECO:0000313" key="1">
    <source>
        <dbReference type="EMBL" id="KND87230.1"/>
    </source>
</evidence>
<proteinExistence type="predicted"/>
<dbReference type="Proteomes" id="UP000036947">
    <property type="component" value="Unassembled WGS sequence"/>
</dbReference>
<dbReference type="EMBL" id="LFRF01000040">
    <property type="protein sequence ID" value="KND87230.1"/>
    <property type="molecule type" value="Genomic_DNA"/>
</dbReference>
<organism evidence="1 2">
    <name type="scientific">Tolypocladium ophioglossoides (strain CBS 100239)</name>
    <name type="common">Snaketongue truffleclub</name>
    <name type="synonym">Elaphocordyceps ophioglossoides</name>
    <dbReference type="NCBI Taxonomy" id="1163406"/>
    <lineage>
        <taxon>Eukaryota</taxon>
        <taxon>Fungi</taxon>
        <taxon>Dikarya</taxon>
        <taxon>Ascomycota</taxon>
        <taxon>Pezizomycotina</taxon>
        <taxon>Sordariomycetes</taxon>
        <taxon>Hypocreomycetidae</taxon>
        <taxon>Hypocreales</taxon>
        <taxon>Ophiocordycipitaceae</taxon>
        <taxon>Tolypocladium</taxon>
    </lineage>
</organism>
<evidence type="ECO:0000313" key="2">
    <source>
        <dbReference type="Proteomes" id="UP000036947"/>
    </source>
</evidence>
<keyword evidence="2" id="KW-1185">Reference proteome</keyword>
<comment type="caution">
    <text evidence="1">The sequence shown here is derived from an EMBL/GenBank/DDBJ whole genome shotgun (WGS) entry which is preliminary data.</text>
</comment>
<reference evidence="1 2" key="1">
    <citation type="journal article" date="2015" name="BMC Genomics">
        <title>The genome of the truffle-parasite Tolypocladium ophioglossoides and the evolution of antifungal peptaibiotics.</title>
        <authorList>
            <person name="Quandt C.A."/>
            <person name="Bushley K.E."/>
            <person name="Spatafora J.W."/>
        </authorList>
    </citation>
    <scope>NUCLEOTIDE SEQUENCE [LARGE SCALE GENOMIC DNA]</scope>
    <source>
        <strain evidence="1 2">CBS 100239</strain>
    </source>
</reference>